<feature type="DNA-binding region" description="H-T-H motif" evidence="4">
    <location>
        <begin position="30"/>
        <end position="49"/>
    </location>
</feature>
<evidence type="ECO:0000313" key="7">
    <source>
        <dbReference type="Proteomes" id="UP001589890"/>
    </source>
</evidence>
<dbReference type="SUPFAM" id="SSF46689">
    <property type="entry name" value="Homeodomain-like"/>
    <property type="match status" value="1"/>
</dbReference>
<dbReference type="PANTHER" id="PTHR30055">
    <property type="entry name" value="HTH-TYPE TRANSCRIPTIONAL REGULATOR RUTR"/>
    <property type="match status" value="1"/>
</dbReference>
<protein>
    <submittedName>
        <fullName evidence="6">TetR/AcrR family transcriptional regulator</fullName>
    </submittedName>
</protein>
<dbReference type="RefSeq" id="WP_380051292.1">
    <property type="nucleotide sequence ID" value="NZ_JBHLTC010000030.1"/>
</dbReference>
<keyword evidence="2 4" id="KW-0238">DNA-binding</keyword>
<evidence type="ECO:0000313" key="6">
    <source>
        <dbReference type="EMBL" id="MFC0627048.1"/>
    </source>
</evidence>
<dbReference type="Proteomes" id="UP001589890">
    <property type="component" value="Unassembled WGS sequence"/>
</dbReference>
<name>A0ABV6QSB4_9ACTN</name>
<dbReference type="Pfam" id="PF00440">
    <property type="entry name" value="TetR_N"/>
    <property type="match status" value="1"/>
</dbReference>
<evidence type="ECO:0000259" key="5">
    <source>
        <dbReference type="PROSITE" id="PS50977"/>
    </source>
</evidence>
<dbReference type="Pfam" id="PF13305">
    <property type="entry name" value="TetR_C_33"/>
    <property type="match status" value="1"/>
</dbReference>
<evidence type="ECO:0000256" key="2">
    <source>
        <dbReference type="ARBA" id="ARBA00023125"/>
    </source>
</evidence>
<organism evidence="6 7">
    <name type="scientific">Kribbella deserti</name>
    <dbReference type="NCBI Taxonomy" id="1926257"/>
    <lineage>
        <taxon>Bacteria</taxon>
        <taxon>Bacillati</taxon>
        <taxon>Actinomycetota</taxon>
        <taxon>Actinomycetes</taxon>
        <taxon>Propionibacteriales</taxon>
        <taxon>Kribbellaceae</taxon>
        <taxon>Kribbella</taxon>
    </lineage>
</organism>
<dbReference type="PROSITE" id="PS50977">
    <property type="entry name" value="HTH_TETR_2"/>
    <property type="match status" value="1"/>
</dbReference>
<dbReference type="InterPro" id="IPR001647">
    <property type="entry name" value="HTH_TetR"/>
</dbReference>
<sequence length="197" mass="20713">MPRSERPDIRERLLTGAAEVLVANGIEGLTVRRVAEAAGRSTMCVYTKFGSRRGLMHEVFAQAEASLAAALAKAKPIDGDAALGLAAAYRRFAKRNPAAYALLFEHPLSTLDIDDSLRRNAIAHILTQLTNATRAGADGPGAGQVDAAASGGDEQAAVAAWALMHGLIAAERTQPAPSGGWESYYLTTIGSTAKERL</sequence>
<keyword evidence="7" id="KW-1185">Reference proteome</keyword>
<accession>A0ABV6QSB4</accession>
<reference evidence="6 7" key="1">
    <citation type="submission" date="2024-09" db="EMBL/GenBank/DDBJ databases">
        <authorList>
            <person name="Sun Q."/>
            <person name="Mori K."/>
        </authorList>
    </citation>
    <scope>NUCLEOTIDE SEQUENCE [LARGE SCALE GENOMIC DNA]</scope>
    <source>
        <strain evidence="6 7">CGMCC 1.15906</strain>
    </source>
</reference>
<dbReference type="InterPro" id="IPR050109">
    <property type="entry name" value="HTH-type_TetR-like_transc_reg"/>
</dbReference>
<dbReference type="Gene3D" id="1.10.357.10">
    <property type="entry name" value="Tetracycline Repressor, domain 2"/>
    <property type="match status" value="1"/>
</dbReference>
<evidence type="ECO:0000256" key="4">
    <source>
        <dbReference type="PROSITE-ProRule" id="PRU00335"/>
    </source>
</evidence>
<dbReference type="InterPro" id="IPR025996">
    <property type="entry name" value="MT1864/Rv1816-like_C"/>
</dbReference>
<evidence type="ECO:0000256" key="1">
    <source>
        <dbReference type="ARBA" id="ARBA00023015"/>
    </source>
</evidence>
<dbReference type="SUPFAM" id="SSF48498">
    <property type="entry name" value="Tetracyclin repressor-like, C-terminal domain"/>
    <property type="match status" value="1"/>
</dbReference>
<keyword evidence="1" id="KW-0805">Transcription regulation</keyword>
<dbReference type="InterPro" id="IPR036271">
    <property type="entry name" value="Tet_transcr_reg_TetR-rel_C_sf"/>
</dbReference>
<dbReference type="PANTHER" id="PTHR30055:SF234">
    <property type="entry name" value="HTH-TYPE TRANSCRIPTIONAL REGULATOR BETI"/>
    <property type="match status" value="1"/>
</dbReference>
<comment type="caution">
    <text evidence="6">The sequence shown here is derived from an EMBL/GenBank/DDBJ whole genome shotgun (WGS) entry which is preliminary data.</text>
</comment>
<proteinExistence type="predicted"/>
<evidence type="ECO:0000256" key="3">
    <source>
        <dbReference type="ARBA" id="ARBA00023163"/>
    </source>
</evidence>
<dbReference type="EMBL" id="JBHLTC010000030">
    <property type="protein sequence ID" value="MFC0627048.1"/>
    <property type="molecule type" value="Genomic_DNA"/>
</dbReference>
<gene>
    <name evidence="6" type="ORF">ACFFGN_23405</name>
</gene>
<feature type="domain" description="HTH tetR-type" evidence="5">
    <location>
        <begin position="7"/>
        <end position="67"/>
    </location>
</feature>
<dbReference type="InterPro" id="IPR009057">
    <property type="entry name" value="Homeodomain-like_sf"/>
</dbReference>
<keyword evidence="3" id="KW-0804">Transcription</keyword>